<evidence type="ECO:0000313" key="4">
    <source>
        <dbReference type="EMBL" id="NLJ17990.1"/>
    </source>
</evidence>
<dbReference type="InterPro" id="IPR008979">
    <property type="entry name" value="Galactose-bd-like_sf"/>
</dbReference>
<sequence>FNKEWQPEQPAFYLFEFELEQVSDTFIEMTGWGKGFVEVNGFNIGQFWKVGPQTRLYIPATLLKKDNRIIIFETEGQFQEQITSCKQPGFGLLEK</sequence>
<keyword evidence="1" id="KW-0378">Hydrolase</keyword>
<dbReference type="Gene3D" id="2.60.120.260">
    <property type="entry name" value="Galactose-binding domain-like"/>
    <property type="match status" value="1"/>
</dbReference>
<dbReference type="GO" id="GO:0004553">
    <property type="term" value="F:hydrolase activity, hydrolyzing O-glycosyl compounds"/>
    <property type="evidence" value="ECO:0007669"/>
    <property type="project" value="InterPro"/>
</dbReference>
<comment type="caution">
    <text evidence="4">The sequence shown here is derived from an EMBL/GenBank/DDBJ whole genome shotgun (WGS) entry which is preliminary data.</text>
</comment>
<gene>
    <name evidence="4" type="ORF">GX355_03935</name>
</gene>
<accession>A0A7X8C2X5</accession>
<feature type="non-terminal residue" evidence="4">
    <location>
        <position position="1"/>
    </location>
</feature>
<reference evidence="4 5" key="1">
    <citation type="journal article" date="2020" name="Biotechnol. Biofuels">
        <title>New insights from the biogas microbiome by comprehensive genome-resolved metagenomics of nearly 1600 species originating from multiple anaerobic digesters.</title>
        <authorList>
            <person name="Campanaro S."/>
            <person name="Treu L."/>
            <person name="Rodriguez-R L.M."/>
            <person name="Kovalovszki A."/>
            <person name="Ziels R.M."/>
            <person name="Maus I."/>
            <person name="Zhu X."/>
            <person name="Kougias P.G."/>
            <person name="Basile A."/>
            <person name="Luo G."/>
            <person name="Schluter A."/>
            <person name="Konstantinidis K.T."/>
            <person name="Angelidaki I."/>
        </authorList>
    </citation>
    <scope>NUCLEOTIDE SEQUENCE [LARGE SCALE GENOMIC DNA]</scope>
    <source>
        <strain evidence="4">AS23ysBPME_34</strain>
    </source>
</reference>
<proteinExistence type="predicted"/>
<evidence type="ECO:0000256" key="1">
    <source>
        <dbReference type="ARBA" id="ARBA00022801"/>
    </source>
</evidence>
<keyword evidence="2" id="KW-0326">Glycosidase</keyword>
<dbReference type="EMBL" id="JAAYSM010000129">
    <property type="protein sequence ID" value="NLJ17990.1"/>
    <property type="molecule type" value="Genomic_DNA"/>
</dbReference>
<dbReference type="SUPFAM" id="SSF49785">
    <property type="entry name" value="Galactose-binding domain-like"/>
    <property type="match status" value="1"/>
</dbReference>
<protein>
    <submittedName>
        <fullName evidence="4">Beta-galactosidase</fullName>
    </submittedName>
</protein>
<dbReference type="Proteomes" id="UP000541058">
    <property type="component" value="Unassembled WGS sequence"/>
</dbReference>
<dbReference type="AlphaFoldDB" id="A0A7X8C2X5"/>
<evidence type="ECO:0000259" key="3">
    <source>
        <dbReference type="Pfam" id="PF21467"/>
    </source>
</evidence>
<dbReference type="InterPro" id="IPR001944">
    <property type="entry name" value="Glycoside_Hdrlase_35"/>
</dbReference>
<evidence type="ECO:0000313" key="5">
    <source>
        <dbReference type="Proteomes" id="UP000541058"/>
    </source>
</evidence>
<dbReference type="InterPro" id="IPR048913">
    <property type="entry name" value="BetaGal_gal-bd"/>
</dbReference>
<evidence type="ECO:0000256" key="2">
    <source>
        <dbReference type="ARBA" id="ARBA00023295"/>
    </source>
</evidence>
<dbReference type="PANTHER" id="PTHR23421">
    <property type="entry name" value="BETA-GALACTOSIDASE RELATED"/>
    <property type="match status" value="1"/>
</dbReference>
<dbReference type="GO" id="GO:0005975">
    <property type="term" value="P:carbohydrate metabolic process"/>
    <property type="evidence" value="ECO:0007669"/>
    <property type="project" value="InterPro"/>
</dbReference>
<feature type="domain" description="Beta-galactosidase galactose-binding" evidence="3">
    <location>
        <begin position="10"/>
        <end position="66"/>
    </location>
</feature>
<name>A0A7X8C2X5_9LACT</name>
<dbReference type="Pfam" id="PF21467">
    <property type="entry name" value="BetaGal_gal-bd"/>
    <property type="match status" value="1"/>
</dbReference>
<organism evidence="4 5">
    <name type="scientific">Globicatella sulfidifaciens</name>
    <dbReference type="NCBI Taxonomy" id="136093"/>
    <lineage>
        <taxon>Bacteria</taxon>
        <taxon>Bacillati</taxon>
        <taxon>Bacillota</taxon>
        <taxon>Bacilli</taxon>
        <taxon>Lactobacillales</taxon>
        <taxon>Aerococcaceae</taxon>
        <taxon>Globicatella</taxon>
    </lineage>
</organism>